<dbReference type="EMBL" id="JPYI02000017">
    <property type="protein sequence ID" value="OQP81966.1"/>
    <property type="molecule type" value="Genomic_DNA"/>
</dbReference>
<evidence type="ECO:0000313" key="2">
    <source>
        <dbReference type="EMBL" id="OQP81966.1"/>
    </source>
</evidence>
<sequence length="96" mass="10483">MQQIEIGQMVFLRDGEVGVGAVRDIRNDGEELVINIENGGDFVLPASVVRDVHSGKVMLDVDKLPDDVRNALRHPHDNELQTSTYAASDAQDGALK</sequence>
<name>A0A1V9HGN3_9XANT</name>
<feature type="compositionally biased region" description="Basic and acidic residues" evidence="1">
    <location>
        <begin position="69"/>
        <end position="79"/>
    </location>
</feature>
<organism evidence="2 3">
    <name type="scientific">Xanthomonas phaseoli pv. dieffenbachiae</name>
    <dbReference type="NCBI Taxonomy" id="92828"/>
    <lineage>
        <taxon>Bacteria</taxon>
        <taxon>Pseudomonadati</taxon>
        <taxon>Pseudomonadota</taxon>
        <taxon>Gammaproteobacteria</taxon>
        <taxon>Lysobacterales</taxon>
        <taxon>Lysobacteraceae</taxon>
        <taxon>Xanthomonas</taxon>
    </lineage>
</organism>
<proteinExistence type="predicted"/>
<comment type="caution">
    <text evidence="2">The sequence shown here is derived from an EMBL/GenBank/DDBJ whole genome shotgun (WGS) entry which is preliminary data.</text>
</comment>
<evidence type="ECO:0000256" key="1">
    <source>
        <dbReference type="SAM" id="MobiDB-lite"/>
    </source>
</evidence>
<dbReference type="RefSeq" id="WP_017156118.1">
    <property type="nucleotide sequence ID" value="NZ_CP041380.1"/>
</dbReference>
<dbReference type="Proteomes" id="UP000050546">
    <property type="component" value="Unassembled WGS sequence"/>
</dbReference>
<protein>
    <recommendedName>
        <fullName evidence="4">DUF2171 domain-containing protein</fullName>
    </recommendedName>
</protein>
<reference evidence="2 3" key="1">
    <citation type="journal article" date="2016" name="Plant Pathol.">
        <title>Genetic characterization of strains named as Xanthomonas axonopodis pv. dieffenbachiae leads to a taxonomic revision of the X. axonopodis species complex.</title>
        <authorList>
            <person name="Constantin E.C."/>
            <person name="Cleenwerck I."/>
            <person name="Maes M."/>
            <person name="Baeyen S."/>
            <person name="Van Malderghem C."/>
            <person name="De Vos P."/>
            <person name="Cottyn B."/>
        </authorList>
    </citation>
    <scope>NUCLEOTIDE SEQUENCE [LARGE SCALE GENOMIC DNA]</scope>
    <source>
        <strain evidence="2 3">LMG 25940</strain>
    </source>
</reference>
<evidence type="ECO:0008006" key="4">
    <source>
        <dbReference type="Google" id="ProtNLM"/>
    </source>
</evidence>
<feature type="region of interest" description="Disordered" evidence="1">
    <location>
        <begin position="69"/>
        <end position="96"/>
    </location>
</feature>
<reference evidence="2 3" key="2">
    <citation type="journal article" date="2017" name="Plant Pathol.">
        <title>Pathogenicity and virulence gene content of Xanthomonas strains infecting Araceae, formerly known as Xanthomonas axonopodis pv. dieffenbachiae.</title>
        <authorList>
            <person name="Constantin E.C."/>
            <person name="Haegeman A."/>
            <person name="Van Vaerenbergh J."/>
            <person name="Baeyen S."/>
            <person name="Van Malderghem C."/>
            <person name="Maes M."/>
            <person name="Cottyn B."/>
        </authorList>
    </citation>
    <scope>NUCLEOTIDE SEQUENCE [LARGE SCALE GENOMIC DNA]</scope>
    <source>
        <strain evidence="2 3">LMG 25940</strain>
    </source>
</reference>
<accession>A0A1V9HGN3</accession>
<evidence type="ECO:0000313" key="3">
    <source>
        <dbReference type="Proteomes" id="UP000050546"/>
    </source>
</evidence>
<dbReference type="AlphaFoldDB" id="A0A1V9HGN3"/>
<gene>
    <name evidence="2" type="ORF">IM53_002535</name>
</gene>
<dbReference type="GeneID" id="93991629"/>